<organism evidence="2 3">
    <name type="scientific">Rotaria sordida</name>
    <dbReference type="NCBI Taxonomy" id="392033"/>
    <lineage>
        <taxon>Eukaryota</taxon>
        <taxon>Metazoa</taxon>
        <taxon>Spiralia</taxon>
        <taxon>Gnathifera</taxon>
        <taxon>Rotifera</taxon>
        <taxon>Eurotatoria</taxon>
        <taxon>Bdelloidea</taxon>
        <taxon>Philodinida</taxon>
        <taxon>Philodinidae</taxon>
        <taxon>Rotaria</taxon>
    </lineage>
</organism>
<evidence type="ECO:0000313" key="3">
    <source>
        <dbReference type="Proteomes" id="UP000663823"/>
    </source>
</evidence>
<dbReference type="AlphaFoldDB" id="A0A820LIV6"/>
<dbReference type="EMBL" id="CAJOAX010066012">
    <property type="protein sequence ID" value="CAF4357940.1"/>
    <property type="molecule type" value="Genomic_DNA"/>
</dbReference>
<feature type="non-terminal residue" evidence="2">
    <location>
        <position position="1"/>
    </location>
</feature>
<comment type="caution">
    <text evidence="2">The sequence shown here is derived from an EMBL/GenBank/DDBJ whole genome shotgun (WGS) entry which is preliminary data.</text>
</comment>
<dbReference type="Proteomes" id="UP000663823">
    <property type="component" value="Unassembled WGS sequence"/>
</dbReference>
<proteinExistence type="predicted"/>
<protein>
    <submittedName>
        <fullName evidence="2">Uncharacterized protein</fullName>
    </submittedName>
</protein>
<sequence>FLNRTKTYINIHRNELAIKELLLKSSLLQQGTIKDLDKLIIDYYSSNEQQDIKILSKSSSNSVKLPMLKSSPSLISKSNSKLSRQTMTISQ</sequence>
<feature type="region of interest" description="Disordered" evidence="1">
    <location>
        <begin position="71"/>
        <end position="91"/>
    </location>
</feature>
<evidence type="ECO:0000256" key="1">
    <source>
        <dbReference type="SAM" id="MobiDB-lite"/>
    </source>
</evidence>
<gene>
    <name evidence="2" type="ORF">OTI717_LOCUS43760</name>
</gene>
<reference evidence="2" key="1">
    <citation type="submission" date="2021-02" db="EMBL/GenBank/DDBJ databases">
        <authorList>
            <person name="Nowell W R."/>
        </authorList>
    </citation>
    <scope>NUCLEOTIDE SEQUENCE</scope>
</reference>
<feature type="compositionally biased region" description="Low complexity" evidence="1">
    <location>
        <begin position="71"/>
        <end position="83"/>
    </location>
</feature>
<evidence type="ECO:0000313" key="2">
    <source>
        <dbReference type="EMBL" id="CAF4357940.1"/>
    </source>
</evidence>
<accession>A0A820LIV6</accession>
<name>A0A820LIV6_9BILA</name>